<dbReference type="InterPro" id="IPR002491">
    <property type="entry name" value="ABC_transptr_periplasmic_BD"/>
</dbReference>
<feature type="domain" description="Fe/B12 periplasmic-binding" evidence="1">
    <location>
        <begin position="70"/>
        <end position="312"/>
    </location>
</feature>
<evidence type="ECO:0000313" key="3">
    <source>
        <dbReference type="Proteomes" id="UP000326354"/>
    </source>
</evidence>
<dbReference type="KEGG" id="uam:UABAM_03064"/>
<gene>
    <name evidence="2" type="ORF">UABAM_03064</name>
</gene>
<dbReference type="Gene3D" id="3.40.50.1980">
    <property type="entry name" value="Nitrogenase molybdenum iron protein domain"/>
    <property type="match status" value="2"/>
</dbReference>
<dbReference type="PROSITE" id="PS50983">
    <property type="entry name" value="FE_B12_PBP"/>
    <property type="match status" value="1"/>
</dbReference>
<proteinExistence type="predicted"/>
<dbReference type="PANTHER" id="PTHR30535:SF34">
    <property type="entry name" value="MOLYBDATE-BINDING PROTEIN MOLA"/>
    <property type="match status" value="1"/>
</dbReference>
<dbReference type="Pfam" id="PF01497">
    <property type="entry name" value="Peripla_BP_2"/>
    <property type="match status" value="1"/>
</dbReference>
<keyword evidence="3" id="KW-1185">Reference proteome</keyword>
<name>A0A5S9IMM5_UABAM</name>
<evidence type="ECO:0000313" key="2">
    <source>
        <dbReference type="EMBL" id="BBM84703.1"/>
    </source>
</evidence>
<dbReference type="Proteomes" id="UP000326354">
    <property type="component" value="Chromosome"/>
</dbReference>
<dbReference type="InterPro" id="IPR050902">
    <property type="entry name" value="ABC_Transporter_SBP"/>
</dbReference>
<organism evidence="2 3">
    <name type="scientific">Uabimicrobium amorphum</name>
    <dbReference type="NCBI Taxonomy" id="2596890"/>
    <lineage>
        <taxon>Bacteria</taxon>
        <taxon>Pseudomonadati</taxon>
        <taxon>Planctomycetota</taxon>
        <taxon>Candidatus Uabimicrobiia</taxon>
        <taxon>Candidatus Uabimicrobiales</taxon>
        <taxon>Candidatus Uabimicrobiaceae</taxon>
        <taxon>Candidatus Uabimicrobium</taxon>
    </lineage>
</organism>
<dbReference type="PANTHER" id="PTHR30535">
    <property type="entry name" value="VITAMIN B12-BINDING PROTEIN"/>
    <property type="match status" value="1"/>
</dbReference>
<dbReference type="AlphaFoldDB" id="A0A5S9IMM5"/>
<protein>
    <submittedName>
        <fullName evidence="2">ABC transporter substrate-binding protein</fullName>
    </submittedName>
</protein>
<dbReference type="EMBL" id="AP019860">
    <property type="protein sequence ID" value="BBM84703.1"/>
    <property type="molecule type" value="Genomic_DNA"/>
</dbReference>
<dbReference type="SUPFAM" id="SSF53807">
    <property type="entry name" value="Helical backbone' metal receptor"/>
    <property type="match status" value="1"/>
</dbReference>
<accession>A0A5S9IMM5</accession>
<evidence type="ECO:0000259" key="1">
    <source>
        <dbReference type="PROSITE" id="PS50983"/>
    </source>
</evidence>
<sequence>MNPFTMAVTGVFKILESKKMKWIGILCLLLFLGCNEQSQKQLPVSVEGYPLQITDAHKQVIEITAPPQKIVVAGTALYAQIVDDLQASKKIVGLTQSKNVPAKLQKITSVGQPLRPNLEKIISLQPDVVFGVSNDIRHKLQQVGIPVFIAGEPPYGVINSLLSLHKAIRDMDRILHGNTKQSEHLIQEMQAKIDSYEEKVTKKVSVAVVYFSTQSTPYVVGKPSIESELLEKAGGQNVFDKSGSISVEDLIKKNPQIIFTDPSQIEVAKQNPNMQKLQAVVNGRLVAIKASSWVSTNLAQTFAKVVAAVQGK</sequence>
<reference evidence="2 3" key="1">
    <citation type="submission" date="2019-08" db="EMBL/GenBank/DDBJ databases">
        <title>Complete genome sequence of Candidatus Uab amorphum.</title>
        <authorList>
            <person name="Shiratori T."/>
            <person name="Suzuki S."/>
            <person name="Kakizawa Y."/>
            <person name="Ishida K."/>
        </authorList>
    </citation>
    <scope>NUCLEOTIDE SEQUENCE [LARGE SCALE GENOMIC DNA]</scope>
    <source>
        <strain evidence="2 3">SRT547</strain>
    </source>
</reference>